<keyword evidence="1" id="KW-0812">Transmembrane</keyword>
<keyword evidence="1" id="KW-0472">Membrane</keyword>
<dbReference type="Proteomes" id="UP000321523">
    <property type="component" value="Unassembled WGS sequence"/>
</dbReference>
<keyword evidence="3" id="KW-1185">Reference proteome</keyword>
<protein>
    <submittedName>
        <fullName evidence="2">Uncharacterized protein</fullName>
    </submittedName>
</protein>
<feature type="transmembrane region" description="Helical" evidence="1">
    <location>
        <begin position="155"/>
        <end position="183"/>
    </location>
</feature>
<sequence length="757" mass="82516">MEGLKLSGGAEESVGYRYFYSLRLLYGQNEAPWLPQGQLIGLLHQALQLALSAAGFPVADLGDRVELFSYLSALLAACAGAAAFLFAARELRSAIGTWALAAALVTCAYSLRSGGGYHLVLPDYYAWVMPLGLVGLALALRVLNEQTIRSAGPAIRLGVYAALCAAMKLTFLVFPIIVALLMLPRFRAPGVFGRSIGSAVLVAAAVLFGVTVLVYHGDHTAIGRHFDIAEMAALQTSAAESLWQRLEVNLFGNPLDLATLALVWPVLLVLSLVFMPNRPVTAALLPSSILSAATALQRFYPPTLIEVNMAFLVALTIWLSAVGIPYLRQRFAVAPIPLRLAPSVVLVLLGLAGITGAARFFDLFTPAFRAATEAAGVVDAFVHAGPGRTVVLIPFNDLRPTTIDTALAKGGTDVHLDTNVNVWGVSPLVHGLVKDRDFLISVANADIRPNEYERLVFVTYKGRTDEILKLNAERFQFNPDLFECAELLGLGSAPFNFFLPAVKAGRRFTSDFTPYAPDQERVLVGCRKRPVTGVRKAADMVSNALLVGGRMYSLQDGRLFETVGTEGQETTLTFAGSIRPESRRFAGLNATYRDGQWTVDRNAPFISPLTFTPFVPDPDLSSVYKIAPPSRFTRVDDGDSTFYRIFPARGSAHDIGIYTYFHRLAVDRLPMAIRAVVRAPKGKIVSIQAYDFRDAGDRTRIYERQAIATGDWQTLLLNIDNLILSNDDFYSIRLMRMIDKDTFDVMSVEAGPGVLPE</sequence>
<accession>A0A512E2M7</accession>
<feature type="transmembrane region" description="Helical" evidence="1">
    <location>
        <begin position="95"/>
        <end position="112"/>
    </location>
</feature>
<evidence type="ECO:0000313" key="2">
    <source>
        <dbReference type="EMBL" id="GEO42981.1"/>
    </source>
</evidence>
<proteinExistence type="predicted"/>
<dbReference type="AlphaFoldDB" id="A0A512E2M7"/>
<feature type="transmembrane region" description="Helical" evidence="1">
    <location>
        <begin position="195"/>
        <end position="215"/>
    </location>
</feature>
<evidence type="ECO:0000256" key="1">
    <source>
        <dbReference type="SAM" id="Phobius"/>
    </source>
</evidence>
<reference evidence="2 3" key="1">
    <citation type="submission" date="2019-07" db="EMBL/GenBank/DDBJ databases">
        <title>Whole genome shotgun sequence of Skermanella aerolata NBRC 106429.</title>
        <authorList>
            <person name="Hosoyama A."/>
            <person name="Uohara A."/>
            <person name="Ohji S."/>
            <person name="Ichikawa N."/>
        </authorList>
    </citation>
    <scope>NUCLEOTIDE SEQUENCE [LARGE SCALE GENOMIC DNA]</scope>
    <source>
        <strain evidence="2 3">NBRC 106429</strain>
    </source>
</reference>
<dbReference type="EMBL" id="BJYZ01000057">
    <property type="protein sequence ID" value="GEO42981.1"/>
    <property type="molecule type" value="Genomic_DNA"/>
</dbReference>
<feature type="transmembrane region" description="Helical" evidence="1">
    <location>
        <begin position="67"/>
        <end position="88"/>
    </location>
</feature>
<comment type="caution">
    <text evidence="2">The sequence shown here is derived from an EMBL/GenBank/DDBJ whole genome shotgun (WGS) entry which is preliminary data.</text>
</comment>
<keyword evidence="1" id="KW-1133">Transmembrane helix</keyword>
<name>A0A512E2M7_9PROT</name>
<feature type="transmembrane region" description="Helical" evidence="1">
    <location>
        <begin position="124"/>
        <end position="143"/>
    </location>
</feature>
<gene>
    <name evidence="2" type="ORF">SAE02_71290</name>
</gene>
<feature type="transmembrane region" description="Helical" evidence="1">
    <location>
        <begin position="307"/>
        <end position="328"/>
    </location>
</feature>
<evidence type="ECO:0000313" key="3">
    <source>
        <dbReference type="Proteomes" id="UP000321523"/>
    </source>
</evidence>
<feature type="transmembrane region" description="Helical" evidence="1">
    <location>
        <begin position="255"/>
        <end position="274"/>
    </location>
</feature>
<feature type="transmembrane region" description="Helical" evidence="1">
    <location>
        <begin position="340"/>
        <end position="361"/>
    </location>
</feature>
<organism evidence="2 3">
    <name type="scientific">Skermanella aerolata</name>
    <dbReference type="NCBI Taxonomy" id="393310"/>
    <lineage>
        <taxon>Bacteria</taxon>
        <taxon>Pseudomonadati</taxon>
        <taxon>Pseudomonadota</taxon>
        <taxon>Alphaproteobacteria</taxon>
        <taxon>Rhodospirillales</taxon>
        <taxon>Azospirillaceae</taxon>
        <taxon>Skermanella</taxon>
    </lineage>
</organism>